<proteinExistence type="predicted"/>
<evidence type="ECO:0000313" key="1">
    <source>
        <dbReference type="EMBL" id="PCO06591.1"/>
    </source>
</evidence>
<accession>A0ABX4I3A3</accession>
<evidence type="ECO:0000313" key="2">
    <source>
        <dbReference type="Proteomes" id="UP000218427"/>
    </source>
</evidence>
<reference evidence="1" key="1">
    <citation type="submission" date="2017-08" db="EMBL/GenBank/DDBJ databases">
        <title>Microbulbifer marisrubri sp. nov., a halophilic alphaproteobacterium isolated from marine sediment of the Yellow Sea, China.</title>
        <authorList>
            <person name="Zhang G."/>
            <person name="Xiong Q."/>
        </authorList>
    </citation>
    <scope>NUCLEOTIDE SEQUENCE [LARGE SCALE GENOMIC DNA]</scope>
    <source>
        <strain evidence="1">WRN-8</strain>
    </source>
</reference>
<dbReference type="EMBL" id="LRFG02000001">
    <property type="protein sequence ID" value="PCO06591.1"/>
    <property type="molecule type" value="Genomic_DNA"/>
</dbReference>
<organism evidence="1 2">
    <name type="scientific">Microbulbifer flavimaris</name>
    <dbReference type="NCBI Taxonomy" id="1781068"/>
    <lineage>
        <taxon>Bacteria</taxon>
        <taxon>Pseudomonadati</taxon>
        <taxon>Pseudomonadota</taxon>
        <taxon>Gammaproteobacteria</taxon>
        <taxon>Cellvibrionales</taxon>
        <taxon>Microbulbiferaceae</taxon>
        <taxon>Microbulbifer</taxon>
    </lineage>
</organism>
<dbReference type="Proteomes" id="UP000218427">
    <property type="component" value="Unassembled WGS sequence"/>
</dbReference>
<keyword evidence="2" id="KW-1185">Reference proteome</keyword>
<sequence length="148" mass="17376">MYAKQACDQRVKEMLSTKVIIKWTLSFLKEDWGIRDYPVRIREQIRAEQTKEGLYMPRFIAQIENWWQISGIGETREEALMDLGRSLATVKERRGWLPRPGTGLPIEFAPSDEIERYWGVVSRIITEVLEYDPDDIFITDGSSLWDFS</sequence>
<comment type="caution">
    <text evidence="1">The sequence shown here is derived from an EMBL/GenBank/DDBJ whole genome shotgun (WGS) entry which is preliminary data.</text>
</comment>
<protein>
    <submittedName>
        <fullName evidence="1">Uncharacterized protein</fullName>
    </submittedName>
</protein>
<name>A0ABX4I3A3_9GAMM</name>
<gene>
    <name evidence="1" type="ORF">AWR36_002175</name>
</gene>